<evidence type="ECO:0000256" key="5">
    <source>
        <dbReference type="ARBA" id="ARBA00034778"/>
    </source>
</evidence>
<dbReference type="AlphaFoldDB" id="A0A097R549"/>
<comment type="cofactor">
    <cofactor evidence="1">
        <name>Mg(2+)</name>
        <dbReference type="ChEBI" id="CHEBI:18420"/>
    </cofactor>
</comment>
<dbReference type="InterPro" id="IPR000150">
    <property type="entry name" value="Cof"/>
</dbReference>
<dbReference type="SUPFAM" id="SSF56784">
    <property type="entry name" value="HAD-like"/>
    <property type="match status" value="1"/>
</dbReference>
<keyword evidence="7" id="KW-1185">Reference proteome</keyword>
<dbReference type="Proteomes" id="UP000029986">
    <property type="component" value="Chromosome"/>
</dbReference>
<keyword evidence="4" id="KW-0460">Magnesium</keyword>
<dbReference type="HOGENOM" id="CLU_044146_5_2_6"/>
<dbReference type="NCBIfam" id="TIGR01484">
    <property type="entry name" value="HAD-SF-IIB"/>
    <property type="match status" value="1"/>
</dbReference>
<dbReference type="NCBIfam" id="NF011705">
    <property type="entry name" value="PRK15126.1"/>
    <property type="match status" value="1"/>
</dbReference>
<dbReference type="KEGG" id="hav:AT03_16555"/>
<sequence length="273" mass="30183">MVRLAAFDMDGTLLMPNHQVGAETLDALHRLSENQIALTFATGRHFLEVRTIARRLGLQGYMITGNGTRIHDREGNNLFSSDLVPEIALEVLHSHWETPASVHVFRDDGWLTSVEYPELLAPHVENGFGYHITPLRSLPAYGISKICFCGDHDALTSLQTRLRLHFGQAVDLCFSAYDCLEVLPAGTNKGSALSHLCDHLDIDLADCMAFGDAMNDREMLGMVGKGYIMGNALPQLKASLPHLEIIGHCQQQAVAQQLNNWLSSPKKPHHSPE</sequence>
<evidence type="ECO:0000256" key="4">
    <source>
        <dbReference type="ARBA" id="ARBA00022842"/>
    </source>
</evidence>
<keyword evidence="3 6" id="KW-0378">Hydrolase</keyword>
<dbReference type="PROSITE" id="PS01229">
    <property type="entry name" value="COF_2"/>
    <property type="match status" value="1"/>
</dbReference>
<organism evidence="6 7">
    <name type="scientific">Hafnia alvei FB1</name>
    <dbReference type="NCBI Taxonomy" id="1453496"/>
    <lineage>
        <taxon>Bacteria</taxon>
        <taxon>Pseudomonadati</taxon>
        <taxon>Pseudomonadota</taxon>
        <taxon>Gammaproteobacteria</taxon>
        <taxon>Enterobacterales</taxon>
        <taxon>Hafniaceae</taxon>
        <taxon>Hafnia</taxon>
    </lineage>
</organism>
<dbReference type="CDD" id="cd07516">
    <property type="entry name" value="HAD_Pase"/>
    <property type="match status" value="1"/>
</dbReference>
<accession>A0A097R549</accession>
<dbReference type="RefSeq" id="WP_025799974.1">
    <property type="nucleotide sequence ID" value="NZ_CP009706.1"/>
</dbReference>
<dbReference type="Pfam" id="PF08282">
    <property type="entry name" value="Hydrolase_3"/>
    <property type="match status" value="1"/>
</dbReference>
<dbReference type="InterPro" id="IPR036412">
    <property type="entry name" value="HAD-like_sf"/>
</dbReference>
<evidence type="ECO:0000313" key="7">
    <source>
        <dbReference type="Proteomes" id="UP000029986"/>
    </source>
</evidence>
<dbReference type="Gene3D" id="3.40.50.1000">
    <property type="entry name" value="HAD superfamily/HAD-like"/>
    <property type="match status" value="1"/>
</dbReference>
<name>A0A097R549_HAFAL</name>
<dbReference type="InterPro" id="IPR023214">
    <property type="entry name" value="HAD_sf"/>
</dbReference>
<comment type="similarity">
    <text evidence="5">Belongs to the HAD-like hydrolase superfamily. Cof family.</text>
</comment>
<evidence type="ECO:0000256" key="1">
    <source>
        <dbReference type="ARBA" id="ARBA00001946"/>
    </source>
</evidence>
<dbReference type="PANTHER" id="PTHR47267:SF2">
    <property type="entry name" value="HMP-PP PHOSPHATASE"/>
    <property type="match status" value="1"/>
</dbReference>
<dbReference type="PATRIC" id="fig|1453496.5.peg.3393"/>
<dbReference type="eggNOG" id="COG0561">
    <property type="taxonomic scope" value="Bacteria"/>
</dbReference>
<keyword evidence="2" id="KW-0479">Metal-binding</keyword>
<protein>
    <submittedName>
        <fullName evidence="6">Thiamin pyrimidine pyrophosphate hydrolase</fullName>
    </submittedName>
</protein>
<dbReference type="SFLD" id="SFLDG01140">
    <property type="entry name" value="C2.B:_Phosphomannomutase_and_P"/>
    <property type="match status" value="1"/>
</dbReference>
<evidence type="ECO:0000256" key="3">
    <source>
        <dbReference type="ARBA" id="ARBA00022801"/>
    </source>
</evidence>
<dbReference type="PROSITE" id="PS01228">
    <property type="entry name" value="COF_1"/>
    <property type="match status" value="1"/>
</dbReference>
<dbReference type="PANTHER" id="PTHR47267">
    <property type="match status" value="1"/>
</dbReference>
<gene>
    <name evidence="6" type="ORF">AT03_16555</name>
</gene>
<dbReference type="Gene3D" id="3.30.1240.10">
    <property type="match status" value="1"/>
</dbReference>
<dbReference type="SFLD" id="SFLDS00003">
    <property type="entry name" value="Haloacid_Dehalogenase"/>
    <property type="match status" value="1"/>
</dbReference>
<dbReference type="NCBIfam" id="TIGR00099">
    <property type="entry name" value="Cof-subfamily"/>
    <property type="match status" value="1"/>
</dbReference>
<proteinExistence type="inferred from homology"/>
<dbReference type="OrthoDB" id="5498330at2"/>
<dbReference type="EMBL" id="CP009706">
    <property type="protein sequence ID" value="AIU73843.1"/>
    <property type="molecule type" value="Genomic_DNA"/>
</dbReference>
<evidence type="ECO:0000313" key="6">
    <source>
        <dbReference type="EMBL" id="AIU73843.1"/>
    </source>
</evidence>
<evidence type="ECO:0000256" key="2">
    <source>
        <dbReference type="ARBA" id="ARBA00022723"/>
    </source>
</evidence>
<dbReference type="GO" id="GO:0000287">
    <property type="term" value="F:magnesium ion binding"/>
    <property type="evidence" value="ECO:0007669"/>
    <property type="project" value="UniProtKB-ARBA"/>
</dbReference>
<dbReference type="InterPro" id="IPR006379">
    <property type="entry name" value="HAD-SF_hydro_IIB"/>
</dbReference>
<dbReference type="GO" id="GO:0016791">
    <property type="term" value="F:phosphatase activity"/>
    <property type="evidence" value="ECO:0007669"/>
    <property type="project" value="UniProtKB-ARBA"/>
</dbReference>
<reference evidence="6 7" key="1">
    <citation type="journal article" date="2014" name="Gut Pathog.">
        <title>Gene clusters of Hafnia alvei strain FB1 important in survival and pathogenesis: a draft genome perspective.</title>
        <authorList>
            <person name="Tan J.Y."/>
            <person name="Yin W.F."/>
            <person name="Chan K.G."/>
        </authorList>
    </citation>
    <scope>NUCLEOTIDE SEQUENCE [LARGE SCALE GENOMIC DNA]</scope>
    <source>
        <strain evidence="6 7">FB1</strain>
    </source>
</reference>